<evidence type="ECO:0000256" key="8">
    <source>
        <dbReference type="ARBA" id="ARBA00023004"/>
    </source>
</evidence>
<evidence type="ECO:0000256" key="3">
    <source>
        <dbReference type="ARBA" id="ARBA00022723"/>
    </source>
</evidence>
<evidence type="ECO:0000259" key="9">
    <source>
        <dbReference type="SMART" id="SM00849"/>
    </source>
</evidence>
<comment type="cofactor">
    <cofactor evidence="1">
        <name>Fe(2+)</name>
        <dbReference type="ChEBI" id="CHEBI:29033"/>
    </cofactor>
</comment>
<dbReference type="GO" id="GO:0050313">
    <property type="term" value="F:sulfur dioxygenase activity"/>
    <property type="evidence" value="ECO:0007669"/>
    <property type="project" value="InterPro"/>
</dbReference>
<dbReference type="Proteomes" id="UP000185860">
    <property type="component" value="Unassembled WGS sequence"/>
</dbReference>
<keyword evidence="7" id="KW-0560">Oxidoreductase</keyword>
<reference evidence="10 11" key="1">
    <citation type="submission" date="2016-11" db="EMBL/GenBank/DDBJ databases">
        <title>Draft Genome Sequences of Nine Cyanobacterial Strains from Diverse Habitats.</title>
        <authorList>
            <person name="Zhu T."/>
            <person name="Hou S."/>
            <person name="Lu X."/>
            <person name="Hess W.R."/>
        </authorList>
    </citation>
    <scope>NUCLEOTIDE SEQUENCE [LARGE SCALE GENOMIC DNA]</scope>
    <source>
        <strain evidence="10 11">IAM M-71</strain>
    </source>
</reference>
<dbReference type="InterPro" id="IPR036866">
    <property type="entry name" value="RibonucZ/Hydroxyglut_hydro"/>
</dbReference>
<evidence type="ECO:0000256" key="6">
    <source>
        <dbReference type="ARBA" id="ARBA00022990"/>
    </source>
</evidence>
<dbReference type="GO" id="GO:0006749">
    <property type="term" value="P:glutathione metabolic process"/>
    <property type="evidence" value="ECO:0007669"/>
    <property type="project" value="InterPro"/>
</dbReference>
<dbReference type="PANTHER" id="PTHR43084:SF1">
    <property type="entry name" value="PERSULFIDE DIOXYGENASE ETHE1, MITOCHONDRIAL"/>
    <property type="match status" value="1"/>
</dbReference>
<proteinExistence type="inferred from homology"/>
<evidence type="ECO:0000256" key="1">
    <source>
        <dbReference type="ARBA" id="ARBA00001954"/>
    </source>
</evidence>
<organism evidence="10 11">
    <name type="scientific">[Phormidium ambiguum] IAM M-71</name>
    <dbReference type="NCBI Taxonomy" id="454136"/>
    <lineage>
        <taxon>Bacteria</taxon>
        <taxon>Bacillati</taxon>
        <taxon>Cyanobacteriota</taxon>
        <taxon>Cyanophyceae</taxon>
        <taxon>Oscillatoriophycideae</taxon>
        <taxon>Aerosakkonematales</taxon>
        <taxon>Aerosakkonemataceae</taxon>
        <taxon>Floridanema</taxon>
    </lineage>
</organism>
<dbReference type="EMBL" id="MRCE01000010">
    <property type="protein sequence ID" value="OKH37796.1"/>
    <property type="molecule type" value="Genomic_DNA"/>
</dbReference>
<dbReference type="SUPFAM" id="SSF56281">
    <property type="entry name" value="Metallo-hydrolase/oxidoreductase"/>
    <property type="match status" value="1"/>
</dbReference>
<keyword evidence="10" id="KW-0378">Hydrolase</keyword>
<dbReference type="CDD" id="cd07724">
    <property type="entry name" value="POD-like_MBL-fold"/>
    <property type="match status" value="1"/>
</dbReference>
<feature type="domain" description="Metallo-beta-lactamase" evidence="9">
    <location>
        <begin position="12"/>
        <end position="172"/>
    </location>
</feature>
<comment type="similarity">
    <text evidence="2">Belongs to the metallo-beta-lactamase superfamily. Glyoxalase II family.</text>
</comment>
<dbReference type="InterPro" id="IPR044528">
    <property type="entry name" value="POD-like_MBL-fold"/>
</dbReference>
<dbReference type="InterPro" id="IPR001279">
    <property type="entry name" value="Metallo-B-lactamas"/>
</dbReference>
<dbReference type="PANTHER" id="PTHR43084">
    <property type="entry name" value="PERSULFIDE DIOXYGENASE ETHE1"/>
    <property type="match status" value="1"/>
</dbReference>
<keyword evidence="5" id="KW-0223">Dioxygenase</keyword>
<dbReference type="GO" id="GO:0016787">
    <property type="term" value="F:hydrolase activity"/>
    <property type="evidence" value="ECO:0007669"/>
    <property type="project" value="UniProtKB-KW"/>
</dbReference>
<dbReference type="OrthoDB" id="9784009at2"/>
<dbReference type="GO" id="GO:0046872">
    <property type="term" value="F:metal ion binding"/>
    <property type="evidence" value="ECO:0007669"/>
    <property type="project" value="UniProtKB-KW"/>
</dbReference>
<dbReference type="STRING" id="454136.NIES2119_11570"/>
<dbReference type="Pfam" id="PF00753">
    <property type="entry name" value="Lactamase_B"/>
    <property type="match status" value="1"/>
</dbReference>
<accession>A0A1U7IKT3</accession>
<dbReference type="InterPro" id="IPR051682">
    <property type="entry name" value="Mito_Persulfide_Diox"/>
</dbReference>
<evidence type="ECO:0000313" key="10">
    <source>
        <dbReference type="EMBL" id="OKH37796.1"/>
    </source>
</evidence>
<dbReference type="Gene3D" id="3.60.15.10">
    <property type="entry name" value="Ribonuclease Z/Hydroxyacylglutathione hydrolase-like"/>
    <property type="match status" value="1"/>
</dbReference>
<gene>
    <name evidence="10" type="ORF">NIES2119_11570</name>
</gene>
<keyword evidence="4" id="KW-0809">Transit peptide</keyword>
<dbReference type="SMART" id="SM00849">
    <property type="entry name" value="Lactamase_B"/>
    <property type="match status" value="1"/>
</dbReference>
<dbReference type="RefSeq" id="WP_073593636.1">
    <property type="nucleotide sequence ID" value="NZ_MRCE01000010.1"/>
</dbReference>
<keyword evidence="6" id="KW-0007">Acetylation</keyword>
<evidence type="ECO:0000256" key="4">
    <source>
        <dbReference type="ARBA" id="ARBA00022946"/>
    </source>
</evidence>
<evidence type="ECO:0000256" key="5">
    <source>
        <dbReference type="ARBA" id="ARBA00022964"/>
    </source>
</evidence>
<dbReference type="FunFam" id="3.60.15.10:FF:000013">
    <property type="entry name" value="Persulfide dioxygenase ETHE1, mitochondrial"/>
    <property type="match status" value="1"/>
</dbReference>
<evidence type="ECO:0000313" key="11">
    <source>
        <dbReference type="Proteomes" id="UP000185860"/>
    </source>
</evidence>
<protein>
    <submittedName>
        <fullName evidence="10">Zn-dependent hydrolase</fullName>
    </submittedName>
</protein>
<keyword evidence="3" id="KW-0479">Metal-binding</keyword>
<keyword evidence="8" id="KW-0408">Iron</keyword>
<dbReference type="GO" id="GO:0070813">
    <property type="term" value="P:hydrogen sulfide metabolic process"/>
    <property type="evidence" value="ECO:0007669"/>
    <property type="project" value="TreeGrafter"/>
</dbReference>
<comment type="caution">
    <text evidence="10">The sequence shown here is derived from an EMBL/GenBank/DDBJ whole genome shotgun (WGS) entry which is preliminary data.</text>
</comment>
<evidence type="ECO:0000256" key="2">
    <source>
        <dbReference type="ARBA" id="ARBA00006759"/>
    </source>
</evidence>
<sequence>MLFRQLYDNETSTYTYLIADENTKEAVLVDPVIEQVERDFKLIQELGLTLRYCLETHVHADHITGTGKLRELTNCEGIVPENAQVACANRTIKDGQVLKVGDIEIKAIATLGHTDSHNSYLVNQKIVLTGDSLFIRGCGRTDFQSGNPGLMYDHVTQKLFTLPDETLVYPGHDYRGHTVSNIGEEKKLNPRFVGKDRASFIEQMNNLNLPDPKKIAEAVPANQQCGNVPSMV</sequence>
<evidence type="ECO:0000256" key="7">
    <source>
        <dbReference type="ARBA" id="ARBA00023002"/>
    </source>
</evidence>
<dbReference type="AlphaFoldDB" id="A0A1U7IKT3"/>
<name>A0A1U7IKT3_9CYAN</name>